<comment type="caution">
    <text evidence="3">The sequence shown here is derived from an EMBL/GenBank/DDBJ whole genome shotgun (WGS) entry which is preliminary data.</text>
</comment>
<sequence length="256" mass="27068">MKMNKMLLAVGVLMSGVVVSNHTSLTSAAVMEEQFGVGIEEQFGIEEQMALEWMTEKLDKPARDDYGVVLGAFPVNYIPKDELYNIYAESPIKTVGEADGMIGPAKATPRYLDETVLIPLQVSKEEIEKIKENQDDPVTLWDTPSEYESWILDYDKVFNLEKYVGLVTGDPTDPTTGPTDPTPDDDDGTDGGTGGGTDGNGGGYAGGGKDEYADGGTDGGTDGGSDGGTECSYCDFTDEEAGEVPPSDGGTDGGTN</sequence>
<accession>A0ABS7UWC2</accession>
<keyword evidence="4" id="KW-1185">Reference proteome</keyword>
<protein>
    <submittedName>
        <fullName evidence="3">Uncharacterized protein</fullName>
    </submittedName>
</protein>
<evidence type="ECO:0000256" key="2">
    <source>
        <dbReference type="SAM" id="SignalP"/>
    </source>
</evidence>
<feature type="compositionally biased region" description="Gly residues" evidence="1">
    <location>
        <begin position="216"/>
        <end position="227"/>
    </location>
</feature>
<dbReference type="Proteomes" id="UP001165287">
    <property type="component" value="Unassembled WGS sequence"/>
</dbReference>
<dbReference type="RefSeq" id="WP_224141061.1">
    <property type="nucleotide sequence ID" value="NZ_JAIQUM010000061.1"/>
</dbReference>
<feature type="signal peptide" evidence="2">
    <location>
        <begin position="1"/>
        <end position="20"/>
    </location>
</feature>
<name>A0ABS7UWC2_9BACI</name>
<gene>
    <name evidence="3" type="ORF">K9V48_20800</name>
</gene>
<evidence type="ECO:0000313" key="4">
    <source>
        <dbReference type="Proteomes" id="UP001165287"/>
    </source>
</evidence>
<reference evidence="3" key="1">
    <citation type="submission" date="2024-05" db="EMBL/GenBank/DDBJ databases">
        <title>Metabacillus sp. nov., isolated from the rhizosphere soil of tomato plants.</title>
        <authorList>
            <person name="Ma R."/>
        </authorList>
    </citation>
    <scope>NUCLEOTIDE SEQUENCE</scope>
    <source>
        <strain evidence="3">DBTR6</strain>
    </source>
</reference>
<evidence type="ECO:0000313" key="3">
    <source>
        <dbReference type="EMBL" id="MBZ5752610.1"/>
    </source>
</evidence>
<organism evidence="3 4">
    <name type="scientific">Metabacillus rhizolycopersici</name>
    <dbReference type="NCBI Taxonomy" id="2875709"/>
    <lineage>
        <taxon>Bacteria</taxon>
        <taxon>Bacillati</taxon>
        <taxon>Bacillota</taxon>
        <taxon>Bacilli</taxon>
        <taxon>Bacillales</taxon>
        <taxon>Bacillaceae</taxon>
        <taxon>Metabacillus</taxon>
    </lineage>
</organism>
<feature type="chain" id="PRO_5045839272" evidence="2">
    <location>
        <begin position="21"/>
        <end position="256"/>
    </location>
</feature>
<evidence type="ECO:0000256" key="1">
    <source>
        <dbReference type="SAM" id="MobiDB-lite"/>
    </source>
</evidence>
<feature type="compositionally biased region" description="Gly residues" evidence="1">
    <location>
        <begin position="190"/>
        <end position="207"/>
    </location>
</feature>
<feature type="region of interest" description="Disordered" evidence="1">
    <location>
        <begin position="167"/>
        <end position="256"/>
    </location>
</feature>
<keyword evidence="2" id="KW-0732">Signal</keyword>
<proteinExistence type="predicted"/>
<feature type="compositionally biased region" description="Low complexity" evidence="1">
    <location>
        <begin position="168"/>
        <end position="179"/>
    </location>
</feature>
<dbReference type="EMBL" id="JAIQUM010000061">
    <property type="protein sequence ID" value="MBZ5752610.1"/>
    <property type="molecule type" value="Genomic_DNA"/>
</dbReference>